<organism evidence="12 13">
    <name type="scientific">Rhodococcus parequi</name>
    <dbReference type="NCBI Taxonomy" id="3137122"/>
    <lineage>
        <taxon>Bacteria</taxon>
        <taxon>Bacillati</taxon>
        <taxon>Actinomycetota</taxon>
        <taxon>Actinomycetes</taxon>
        <taxon>Mycobacteriales</taxon>
        <taxon>Nocardiaceae</taxon>
        <taxon>Rhodococcus</taxon>
    </lineage>
</organism>
<keyword evidence="13" id="KW-1185">Reference proteome</keyword>
<name>A0ABW9FLL4_9NOCA</name>
<dbReference type="EMBL" id="JBDLNV010000007">
    <property type="protein sequence ID" value="MFM1725543.1"/>
    <property type="molecule type" value="Genomic_DNA"/>
</dbReference>
<evidence type="ECO:0000256" key="1">
    <source>
        <dbReference type="ARBA" id="ARBA00004236"/>
    </source>
</evidence>
<feature type="region of interest" description="Disordered" evidence="10">
    <location>
        <begin position="222"/>
        <end position="260"/>
    </location>
</feature>
<evidence type="ECO:0000256" key="9">
    <source>
        <dbReference type="ARBA" id="ARBA00040345"/>
    </source>
</evidence>
<keyword evidence="4 12" id="KW-0808">Transferase</keyword>
<evidence type="ECO:0000313" key="12">
    <source>
        <dbReference type="EMBL" id="MFM1725543.1"/>
    </source>
</evidence>
<dbReference type="GO" id="GO:0004497">
    <property type="term" value="F:monooxygenase activity"/>
    <property type="evidence" value="ECO:0007669"/>
    <property type="project" value="UniProtKB-KW"/>
</dbReference>
<dbReference type="InterPro" id="IPR001173">
    <property type="entry name" value="Glyco_trans_2-like"/>
</dbReference>
<feature type="compositionally biased region" description="Low complexity" evidence="10">
    <location>
        <begin position="251"/>
        <end position="260"/>
    </location>
</feature>
<gene>
    <name evidence="12" type="ORF">ABEU20_004160</name>
</gene>
<dbReference type="PANTHER" id="PTHR43646">
    <property type="entry name" value="GLYCOSYLTRANSFERASE"/>
    <property type="match status" value="1"/>
</dbReference>
<dbReference type="GO" id="GO:0016757">
    <property type="term" value="F:glycosyltransferase activity"/>
    <property type="evidence" value="ECO:0007669"/>
    <property type="project" value="UniProtKB-KW"/>
</dbReference>
<evidence type="ECO:0000256" key="3">
    <source>
        <dbReference type="ARBA" id="ARBA00022676"/>
    </source>
</evidence>
<evidence type="ECO:0000256" key="7">
    <source>
        <dbReference type="ARBA" id="ARBA00037904"/>
    </source>
</evidence>
<dbReference type="PANTHER" id="PTHR43646:SF2">
    <property type="entry name" value="GLYCOSYLTRANSFERASE 2-LIKE DOMAIN-CONTAINING PROTEIN"/>
    <property type="match status" value="1"/>
</dbReference>
<evidence type="ECO:0000259" key="11">
    <source>
        <dbReference type="Pfam" id="PF00535"/>
    </source>
</evidence>
<dbReference type="SUPFAM" id="SSF53448">
    <property type="entry name" value="Nucleotide-diphospho-sugar transferases"/>
    <property type="match status" value="1"/>
</dbReference>
<evidence type="ECO:0000256" key="5">
    <source>
        <dbReference type="ARBA" id="ARBA00023136"/>
    </source>
</evidence>
<comment type="function">
    <text evidence="6">Catalyzes the glycosylation of 4,4'-diaponeurosporenoate, i.e. the esterification of glucose at the C1'' position with the carboxyl group of 4,4'-diaponeurosporenic acid, to form glycosyl-4,4'-diaponeurosporenoate. This is a step in the biosynthesis of staphyloxanthin, an orange pigment present in most staphylococci strains.</text>
</comment>
<dbReference type="Gene3D" id="3.90.550.10">
    <property type="entry name" value="Spore Coat Polysaccharide Biosynthesis Protein SpsA, Chain A"/>
    <property type="match status" value="1"/>
</dbReference>
<keyword evidence="12" id="KW-0560">Oxidoreductase</keyword>
<comment type="pathway">
    <text evidence="7">Carotenoid biosynthesis; staphyloxanthin biosynthesis; staphyloxanthin from farnesyl diphosphate: step 4/5.</text>
</comment>
<dbReference type="Proteomes" id="UP001629745">
    <property type="component" value="Unassembled WGS sequence"/>
</dbReference>
<keyword evidence="12" id="KW-0503">Monooxygenase</keyword>
<protein>
    <recommendedName>
        <fullName evidence="9">4,4'-diaponeurosporenoate glycosyltransferase</fullName>
    </recommendedName>
</protein>
<evidence type="ECO:0000256" key="4">
    <source>
        <dbReference type="ARBA" id="ARBA00022679"/>
    </source>
</evidence>
<evidence type="ECO:0000313" key="13">
    <source>
        <dbReference type="Proteomes" id="UP001629745"/>
    </source>
</evidence>
<keyword evidence="5" id="KW-0472">Membrane</keyword>
<feature type="compositionally biased region" description="Low complexity" evidence="10">
    <location>
        <begin position="13"/>
        <end position="24"/>
    </location>
</feature>
<reference evidence="12 13" key="1">
    <citation type="submission" date="2023-11" db="EMBL/GenBank/DDBJ databases">
        <authorList>
            <person name="Val-Calvo J."/>
            <person name="Scortti M."/>
            <person name="Vazquez-Boland J."/>
        </authorList>
    </citation>
    <scope>NUCLEOTIDE SEQUENCE [LARGE SCALE GENOMIC DNA]</scope>
    <source>
        <strain evidence="12 13">PAM 2766</strain>
    </source>
</reference>
<feature type="domain" description="Glycosyltransferase 2-like" evidence="11">
    <location>
        <begin position="30"/>
        <end position="164"/>
    </location>
</feature>
<evidence type="ECO:0000256" key="2">
    <source>
        <dbReference type="ARBA" id="ARBA00022475"/>
    </source>
</evidence>
<dbReference type="Pfam" id="PF00535">
    <property type="entry name" value="Glycos_transf_2"/>
    <property type="match status" value="1"/>
</dbReference>
<comment type="subcellular location">
    <subcellularLocation>
        <location evidence="1">Cell membrane</location>
    </subcellularLocation>
</comment>
<sequence>MSDNSYPHPTPTAPATRTGAAPAPSRIVTVVPAHDERELLPRCLRALQTAARRSPVPVRITVVLDDCTDGTELVVPSGIERVDLERRNVGAARAAGFAASGLAGRRDVWFATTDADSVVPEAWFVDQLTYWADHDAMVGTVRVDWTEHDAATQRRYDQGYRRRRGSVHGHVHGANLGVRADTYHAVGGFRALTTGEDVDLVTRLDRAGHRIAWDEHTVVSTSDRRDPRAPRGFGEHLLSVATGPGGGPGLVGTAAGTEDR</sequence>
<proteinExistence type="inferred from homology"/>
<feature type="region of interest" description="Disordered" evidence="10">
    <location>
        <begin position="1"/>
        <end position="24"/>
    </location>
</feature>
<evidence type="ECO:0000256" key="10">
    <source>
        <dbReference type="SAM" id="MobiDB-lite"/>
    </source>
</evidence>
<keyword evidence="3 12" id="KW-0328">Glycosyltransferase</keyword>
<comment type="similarity">
    <text evidence="8">Belongs to the glycosyltransferase 2 family. CrtQ subfamily.</text>
</comment>
<comment type="caution">
    <text evidence="12">The sequence shown here is derived from an EMBL/GenBank/DDBJ whole genome shotgun (WGS) entry which is preliminary data.</text>
</comment>
<accession>A0ABW9FLL4</accession>
<evidence type="ECO:0000256" key="6">
    <source>
        <dbReference type="ARBA" id="ARBA00037281"/>
    </source>
</evidence>
<dbReference type="RefSeq" id="WP_420166023.1">
    <property type="nucleotide sequence ID" value="NZ_JBDLNV010000007.1"/>
</dbReference>
<keyword evidence="2" id="KW-1003">Cell membrane</keyword>
<dbReference type="InterPro" id="IPR029044">
    <property type="entry name" value="Nucleotide-diphossugar_trans"/>
</dbReference>
<evidence type="ECO:0000256" key="8">
    <source>
        <dbReference type="ARBA" id="ARBA00038120"/>
    </source>
</evidence>